<sequence length="308" mass="34644">TYTRTGPSPIPSLPPTITSPPWHLHLSTIPPLPIPHPHCEGHTELPHACEERERVSRILRVQYFIGRGGDEEVAGEESGSGSGLELELSLSPEDIEFSKTPLFKHLKQGLALTIGSAIGENAPEVEECLRAYLVGNRVGLTVGARAWSKHAHRSMPLPVVVDSDEEKEKEEERDEEGKEKKPKKKKKKPKKQEVSGWWGTPKGPLSTINERALGVFWKIMNGGVWRNLHWLPRGVLVYEVRVGEGYGMRWAREGIDEGKSQGGDKGEGEDRKKNKEWTFRGFVEPMMENGHELGWRHPLDVKDLKIED</sequence>
<feature type="non-terminal residue" evidence="2">
    <location>
        <position position="1"/>
    </location>
</feature>
<keyword evidence="3" id="KW-1185">Reference proteome</keyword>
<accession>A0A409X8I6</accession>
<reference evidence="2 3" key="1">
    <citation type="journal article" date="2018" name="Evol. Lett.">
        <title>Horizontal gene cluster transfer increased hallucinogenic mushroom diversity.</title>
        <authorList>
            <person name="Reynolds H.T."/>
            <person name="Vijayakumar V."/>
            <person name="Gluck-Thaler E."/>
            <person name="Korotkin H.B."/>
            <person name="Matheny P.B."/>
            <person name="Slot J.C."/>
        </authorList>
    </citation>
    <scope>NUCLEOTIDE SEQUENCE [LARGE SCALE GENOMIC DNA]</scope>
    <source>
        <strain evidence="2 3">2629</strain>
    </source>
</reference>
<feature type="region of interest" description="Disordered" evidence="1">
    <location>
        <begin position="158"/>
        <end position="201"/>
    </location>
</feature>
<protein>
    <submittedName>
        <fullName evidence="2">Uncharacterized protein</fullName>
    </submittedName>
</protein>
<dbReference type="AlphaFoldDB" id="A0A409X8I6"/>
<dbReference type="PANTHER" id="PTHR34204">
    <property type="entry name" value="RNA-BINDING ASCH DOMAIN PROTEIN"/>
    <property type="match status" value="1"/>
</dbReference>
<gene>
    <name evidence="2" type="ORF">CVT24_012429</name>
</gene>
<proteinExistence type="predicted"/>
<organism evidence="2 3">
    <name type="scientific">Panaeolus cyanescens</name>
    <dbReference type="NCBI Taxonomy" id="181874"/>
    <lineage>
        <taxon>Eukaryota</taxon>
        <taxon>Fungi</taxon>
        <taxon>Dikarya</taxon>
        <taxon>Basidiomycota</taxon>
        <taxon>Agaricomycotina</taxon>
        <taxon>Agaricomycetes</taxon>
        <taxon>Agaricomycetidae</taxon>
        <taxon>Agaricales</taxon>
        <taxon>Agaricineae</taxon>
        <taxon>Galeropsidaceae</taxon>
        <taxon>Panaeolus</taxon>
    </lineage>
</organism>
<name>A0A409X8I6_9AGAR</name>
<dbReference type="EMBL" id="NHTK01004370">
    <property type="protein sequence ID" value="PPQ87086.1"/>
    <property type="molecule type" value="Genomic_DNA"/>
</dbReference>
<feature type="compositionally biased region" description="Basic residues" evidence="1">
    <location>
        <begin position="180"/>
        <end position="190"/>
    </location>
</feature>
<comment type="caution">
    <text evidence="2">The sequence shown here is derived from an EMBL/GenBank/DDBJ whole genome shotgun (WGS) entry which is preliminary data.</text>
</comment>
<evidence type="ECO:0000313" key="3">
    <source>
        <dbReference type="Proteomes" id="UP000284842"/>
    </source>
</evidence>
<dbReference type="PANTHER" id="PTHR34204:SF2">
    <property type="entry name" value="RNA-BINDING ASCH DOMAIN PROTEIN"/>
    <property type="match status" value="1"/>
</dbReference>
<feature type="compositionally biased region" description="Pro residues" evidence="1">
    <location>
        <begin position="8"/>
        <end position="18"/>
    </location>
</feature>
<dbReference type="Proteomes" id="UP000284842">
    <property type="component" value="Unassembled WGS sequence"/>
</dbReference>
<feature type="compositionally biased region" description="Acidic residues" evidence="1">
    <location>
        <begin position="162"/>
        <end position="174"/>
    </location>
</feature>
<dbReference type="InParanoid" id="A0A409X8I6"/>
<evidence type="ECO:0000313" key="2">
    <source>
        <dbReference type="EMBL" id="PPQ87086.1"/>
    </source>
</evidence>
<dbReference type="OrthoDB" id="112749at2759"/>
<feature type="region of interest" description="Disordered" evidence="1">
    <location>
        <begin position="255"/>
        <end position="274"/>
    </location>
</feature>
<feature type="region of interest" description="Disordered" evidence="1">
    <location>
        <begin position="1"/>
        <end position="20"/>
    </location>
</feature>
<evidence type="ECO:0000256" key="1">
    <source>
        <dbReference type="SAM" id="MobiDB-lite"/>
    </source>
</evidence>